<dbReference type="EMBL" id="REGN01003565">
    <property type="protein sequence ID" value="RNA21898.1"/>
    <property type="molecule type" value="Genomic_DNA"/>
</dbReference>
<name>A0A3M7RF68_BRAPC</name>
<sequence>MQLFCRKFYLAMYTSTTATFYINETTKEKKKESIEQIIKHRINTHYCSGLGKKLFKQNFESLFPTIYLTALRTPQENYIAFYKKNDRLGSFRSNSSPKLLKKYAFVRSLGLSDCADCAVHNQPLFTQPSKKKETI</sequence>
<protein>
    <submittedName>
        <fullName evidence="1">Uncharacterized protein</fullName>
    </submittedName>
</protein>
<reference evidence="1 2" key="1">
    <citation type="journal article" date="2018" name="Sci. Rep.">
        <title>Genomic signatures of local adaptation to the degree of environmental predictability in rotifers.</title>
        <authorList>
            <person name="Franch-Gras L."/>
            <person name="Hahn C."/>
            <person name="Garcia-Roger E.M."/>
            <person name="Carmona M.J."/>
            <person name="Serra M."/>
            <person name="Gomez A."/>
        </authorList>
    </citation>
    <scope>NUCLEOTIDE SEQUENCE [LARGE SCALE GENOMIC DNA]</scope>
    <source>
        <strain evidence="1">HYR1</strain>
    </source>
</reference>
<proteinExistence type="predicted"/>
<organism evidence="1 2">
    <name type="scientific">Brachionus plicatilis</name>
    <name type="common">Marine rotifer</name>
    <name type="synonym">Brachionus muelleri</name>
    <dbReference type="NCBI Taxonomy" id="10195"/>
    <lineage>
        <taxon>Eukaryota</taxon>
        <taxon>Metazoa</taxon>
        <taxon>Spiralia</taxon>
        <taxon>Gnathifera</taxon>
        <taxon>Rotifera</taxon>
        <taxon>Eurotatoria</taxon>
        <taxon>Monogononta</taxon>
        <taxon>Pseudotrocha</taxon>
        <taxon>Ploima</taxon>
        <taxon>Brachionidae</taxon>
        <taxon>Brachionus</taxon>
    </lineage>
</organism>
<accession>A0A3M7RF68</accession>
<evidence type="ECO:0000313" key="2">
    <source>
        <dbReference type="Proteomes" id="UP000276133"/>
    </source>
</evidence>
<dbReference type="AlphaFoldDB" id="A0A3M7RF68"/>
<gene>
    <name evidence="1" type="ORF">BpHYR1_020909</name>
</gene>
<evidence type="ECO:0000313" key="1">
    <source>
        <dbReference type="EMBL" id="RNA21898.1"/>
    </source>
</evidence>
<keyword evidence="2" id="KW-1185">Reference proteome</keyword>
<comment type="caution">
    <text evidence="1">The sequence shown here is derived from an EMBL/GenBank/DDBJ whole genome shotgun (WGS) entry which is preliminary data.</text>
</comment>
<dbReference type="Proteomes" id="UP000276133">
    <property type="component" value="Unassembled WGS sequence"/>
</dbReference>